<dbReference type="Proteomes" id="UP000267821">
    <property type="component" value="Unassembled WGS sequence"/>
</dbReference>
<dbReference type="OrthoDB" id="5334491at2759"/>
<sequence length="247" mass="27402">MLLPSALSCDGGRVLPSSSTSMLLSPVPRHATLSIPQVALFAHTPAIDREDASLRTSAVEGIFMTCKKLHQILSLEPPRSASPSVLAVPSVSQAPQTPTPRKSNVLRVPKTPMRRNKRRQSDVDSDQDDGFYHIPVQSQKRPRLTTLSELHQPSPHKESLQMEMEITPSAQADNSARDWSNAEDRLLVEMVLQKMRLSPRDWADCARSLGRDPRAVGNRWEMIVESLMGGATGAAPKRKMLEDSERR</sequence>
<dbReference type="AlphaFoldDB" id="A0A3N4M1L0"/>
<dbReference type="InParanoid" id="A0A3N4M1L0"/>
<proteinExistence type="predicted"/>
<organism evidence="3 4">
    <name type="scientific">Terfezia boudieri ATCC MYA-4762</name>
    <dbReference type="NCBI Taxonomy" id="1051890"/>
    <lineage>
        <taxon>Eukaryota</taxon>
        <taxon>Fungi</taxon>
        <taxon>Dikarya</taxon>
        <taxon>Ascomycota</taxon>
        <taxon>Pezizomycotina</taxon>
        <taxon>Pezizomycetes</taxon>
        <taxon>Pezizales</taxon>
        <taxon>Pezizaceae</taxon>
        <taxon>Terfezia</taxon>
    </lineage>
</organism>
<accession>A0A3N4M1L0</accession>
<reference evidence="3 4" key="1">
    <citation type="journal article" date="2018" name="Nat. Ecol. Evol.">
        <title>Pezizomycetes genomes reveal the molecular basis of ectomycorrhizal truffle lifestyle.</title>
        <authorList>
            <person name="Murat C."/>
            <person name="Payen T."/>
            <person name="Noel B."/>
            <person name="Kuo A."/>
            <person name="Morin E."/>
            <person name="Chen J."/>
            <person name="Kohler A."/>
            <person name="Krizsan K."/>
            <person name="Balestrini R."/>
            <person name="Da Silva C."/>
            <person name="Montanini B."/>
            <person name="Hainaut M."/>
            <person name="Levati E."/>
            <person name="Barry K.W."/>
            <person name="Belfiori B."/>
            <person name="Cichocki N."/>
            <person name="Clum A."/>
            <person name="Dockter R.B."/>
            <person name="Fauchery L."/>
            <person name="Guy J."/>
            <person name="Iotti M."/>
            <person name="Le Tacon F."/>
            <person name="Lindquist E.A."/>
            <person name="Lipzen A."/>
            <person name="Malagnac F."/>
            <person name="Mello A."/>
            <person name="Molinier V."/>
            <person name="Miyauchi S."/>
            <person name="Poulain J."/>
            <person name="Riccioni C."/>
            <person name="Rubini A."/>
            <person name="Sitrit Y."/>
            <person name="Splivallo R."/>
            <person name="Traeger S."/>
            <person name="Wang M."/>
            <person name="Zifcakova L."/>
            <person name="Wipf D."/>
            <person name="Zambonelli A."/>
            <person name="Paolocci F."/>
            <person name="Nowrousian M."/>
            <person name="Ottonello S."/>
            <person name="Baldrian P."/>
            <person name="Spatafora J.W."/>
            <person name="Henrissat B."/>
            <person name="Nagy L.G."/>
            <person name="Aury J.M."/>
            <person name="Wincker P."/>
            <person name="Grigoriev I.V."/>
            <person name="Bonfante P."/>
            <person name="Martin F.M."/>
        </authorList>
    </citation>
    <scope>NUCLEOTIDE SEQUENCE [LARGE SCALE GENOMIC DNA]</scope>
    <source>
        <strain evidence="3 4">ATCC MYA-4762</strain>
    </source>
</reference>
<dbReference type="EMBL" id="ML121533">
    <property type="protein sequence ID" value="RPB26821.1"/>
    <property type="molecule type" value="Genomic_DNA"/>
</dbReference>
<dbReference type="InterPro" id="IPR001005">
    <property type="entry name" value="SANT/Myb"/>
</dbReference>
<evidence type="ECO:0000313" key="3">
    <source>
        <dbReference type="EMBL" id="RPB26821.1"/>
    </source>
</evidence>
<gene>
    <name evidence="3" type="ORF">L211DRAFT_780595</name>
</gene>
<dbReference type="SUPFAM" id="SSF46689">
    <property type="entry name" value="Homeodomain-like"/>
    <property type="match status" value="1"/>
</dbReference>
<protein>
    <recommendedName>
        <fullName evidence="2">Myb-like domain-containing protein</fullName>
    </recommendedName>
</protein>
<keyword evidence="4" id="KW-1185">Reference proteome</keyword>
<evidence type="ECO:0000313" key="4">
    <source>
        <dbReference type="Proteomes" id="UP000267821"/>
    </source>
</evidence>
<feature type="region of interest" description="Disordered" evidence="1">
    <location>
        <begin position="79"/>
        <end position="131"/>
    </location>
</feature>
<feature type="domain" description="Myb-like" evidence="2">
    <location>
        <begin position="171"/>
        <end position="224"/>
    </location>
</feature>
<feature type="compositionally biased region" description="Low complexity" evidence="1">
    <location>
        <begin position="79"/>
        <end position="95"/>
    </location>
</feature>
<dbReference type="SMART" id="SM00717">
    <property type="entry name" value="SANT"/>
    <property type="match status" value="1"/>
</dbReference>
<evidence type="ECO:0000259" key="2">
    <source>
        <dbReference type="PROSITE" id="PS50090"/>
    </source>
</evidence>
<name>A0A3N4M1L0_9PEZI</name>
<evidence type="ECO:0000256" key="1">
    <source>
        <dbReference type="SAM" id="MobiDB-lite"/>
    </source>
</evidence>
<dbReference type="PROSITE" id="PS50090">
    <property type="entry name" value="MYB_LIKE"/>
    <property type="match status" value="1"/>
</dbReference>
<dbReference type="CDD" id="cd00167">
    <property type="entry name" value="SANT"/>
    <property type="match status" value="1"/>
</dbReference>
<dbReference type="InterPro" id="IPR009057">
    <property type="entry name" value="Homeodomain-like_sf"/>
</dbReference>